<feature type="active site" description="For GATase activity" evidence="11">
    <location>
        <position position="2"/>
    </location>
</feature>
<feature type="binding site" evidence="12">
    <location>
        <begin position="350"/>
        <end position="351"/>
    </location>
    <ligand>
        <name>ATP</name>
        <dbReference type="ChEBI" id="CHEBI:30616"/>
    </ligand>
</feature>
<reference evidence="16" key="1">
    <citation type="journal article" date="2013" name="Proc. Natl. Acad. Sci. U.S.A.">
        <title>Genome structure and metabolic features in the red seaweed Chondrus crispus shed light on evolution of the Archaeplastida.</title>
        <authorList>
            <person name="Collen J."/>
            <person name="Porcel B."/>
            <person name="Carre W."/>
            <person name="Ball S.G."/>
            <person name="Chaparro C."/>
            <person name="Tonon T."/>
            <person name="Barbeyron T."/>
            <person name="Michel G."/>
            <person name="Noel B."/>
            <person name="Valentin K."/>
            <person name="Elias M."/>
            <person name="Artiguenave F."/>
            <person name="Arun A."/>
            <person name="Aury J.M."/>
            <person name="Barbosa-Neto J.F."/>
            <person name="Bothwell J.H."/>
            <person name="Bouget F.Y."/>
            <person name="Brillet L."/>
            <person name="Cabello-Hurtado F."/>
            <person name="Capella-Gutierrez S."/>
            <person name="Charrier B."/>
            <person name="Cladiere L."/>
            <person name="Cock J.M."/>
            <person name="Coelho S.M."/>
            <person name="Colleoni C."/>
            <person name="Czjzek M."/>
            <person name="Da Silva C."/>
            <person name="Delage L."/>
            <person name="Denoeud F."/>
            <person name="Deschamps P."/>
            <person name="Dittami S.M."/>
            <person name="Gabaldon T."/>
            <person name="Gachon C.M."/>
            <person name="Groisillier A."/>
            <person name="Herve C."/>
            <person name="Jabbari K."/>
            <person name="Katinka M."/>
            <person name="Kloareg B."/>
            <person name="Kowalczyk N."/>
            <person name="Labadie K."/>
            <person name="Leblanc C."/>
            <person name="Lopez P.J."/>
            <person name="McLachlan D.H."/>
            <person name="Meslet-Cladiere L."/>
            <person name="Moustafa A."/>
            <person name="Nehr Z."/>
            <person name="Nyvall Collen P."/>
            <person name="Panaud O."/>
            <person name="Partensky F."/>
            <person name="Poulain J."/>
            <person name="Rensing S.A."/>
            <person name="Rousvoal S."/>
            <person name="Samson G."/>
            <person name="Symeonidi A."/>
            <person name="Weissenbach J."/>
            <person name="Zambounis A."/>
            <person name="Wincker P."/>
            <person name="Boyen C."/>
        </authorList>
    </citation>
    <scope>NUCLEOTIDE SEQUENCE [LARGE SCALE GENOMIC DNA]</scope>
    <source>
        <strain evidence="16">cv. Stackhouse</strain>
    </source>
</reference>
<dbReference type="InterPro" id="IPR001962">
    <property type="entry name" value="Asn_synthase"/>
</dbReference>
<dbReference type="Gene3D" id="3.60.20.10">
    <property type="entry name" value="Glutamine Phosphoribosylpyrophosphate, subunit 1, domain 1"/>
    <property type="match status" value="1"/>
</dbReference>
<evidence type="ECO:0000313" key="15">
    <source>
        <dbReference type="EMBL" id="CDF36041.1"/>
    </source>
</evidence>
<dbReference type="PROSITE" id="PS51278">
    <property type="entry name" value="GATASE_TYPE_2"/>
    <property type="match status" value="1"/>
</dbReference>
<dbReference type="InterPro" id="IPR014729">
    <property type="entry name" value="Rossmann-like_a/b/a_fold"/>
</dbReference>
<dbReference type="InterPro" id="IPR017932">
    <property type="entry name" value="GATase_2_dom"/>
</dbReference>
<dbReference type="Gramene" id="CDF36041">
    <property type="protein sequence ID" value="CDF36041"/>
    <property type="gene ID" value="CHC_T00004458001"/>
</dbReference>
<dbReference type="NCBIfam" id="NF006949">
    <property type="entry name" value="PRK09431.1"/>
    <property type="match status" value="1"/>
</dbReference>
<dbReference type="CDD" id="cd01991">
    <property type="entry name" value="Asn_synthase_B_C"/>
    <property type="match status" value="1"/>
</dbReference>
<feature type="site" description="Important for beta-aspartyl-AMP intermediate formation" evidence="13">
    <location>
        <position position="352"/>
    </location>
</feature>
<dbReference type="Proteomes" id="UP000012073">
    <property type="component" value="Unassembled WGS sequence"/>
</dbReference>
<dbReference type="AlphaFoldDB" id="R7QF29"/>
<feature type="domain" description="Glutamine amidotransferase type-2" evidence="14">
    <location>
        <begin position="2"/>
        <end position="196"/>
    </location>
</feature>
<dbReference type="GO" id="GO:0006529">
    <property type="term" value="P:asparagine biosynthetic process"/>
    <property type="evidence" value="ECO:0007669"/>
    <property type="project" value="UniProtKB-KW"/>
</dbReference>
<dbReference type="Pfam" id="PF00733">
    <property type="entry name" value="Asn_synthase"/>
    <property type="match status" value="1"/>
</dbReference>
<evidence type="ECO:0000256" key="1">
    <source>
        <dbReference type="ARBA" id="ARBA00012737"/>
    </source>
</evidence>
<evidence type="ECO:0000256" key="11">
    <source>
        <dbReference type="PIRSR" id="PIRSR001589-1"/>
    </source>
</evidence>
<keyword evidence="7 11" id="KW-0315">Glutamine amidotransferase</keyword>
<keyword evidence="16" id="KW-1185">Reference proteome</keyword>
<dbReference type="PANTHER" id="PTHR11772:SF2">
    <property type="entry name" value="ASPARAGINE SYNTHETASE [GLUTAMINE-HYDROLYZING]"/>
    <property type="match status" value="1"/>
</dbReference>
<dbReference type="SUPFAM" id="SSF56235">
    <property type="entry name" value="N-terminal nucleophile aminohydrolases (Ntn hydrolases)"/>
    <property type="match status" value="1"/>
</dbReference>
<evidence type="ECO:0000256" key="2">
    <source>
        <dbReference type="ARBA" id="ARBA00022598"/>
    </source>
</evidence>
<dbReference type="PANTHER" id="PTHR11772">
    <property type="entry name" value="ASPARAGINE SYNTHETASE"/>
    <property type="match status" value="1"/>
</dbReference>
<dbReference type="SUPFAM" id="SSF52402">
    <property type="entry name" value="Adenine nucleotide alpha hydrolases-like"/>
    <property type="match status" value="1"/>
</dbReference>
<dbReference type="EMBL" id="HG001756">
    <property type="protein sequence ID" value="CDF36041.1"/>
    <property type="molecule type" value="Genomic_DNA"/>
</dbReference>
<dbReference type="InterPro" id="IPR050795">
    <property type="entry name" value="Asn_Synthetase"/>
</dbReference>
<comment type="pathway">
    <text evidence="8">Amino-acid biosynthesis.</text>
</comment>
<evidence type="ECO:0000313" key="16">
    <source>
        <dbReference type="Proteomes" id="UP000012073"/>
    </source>
</evidence>
<evidence type="ECO:0000259" key="14">
    <source>
        <dbReference type="PROSITE" id="PS51278"/>
    </source>
</evidence>
<organism evidence="15 16">
    <name type="scientific">Chondrus crispus</name>
    <name type="common">Carrageen Irish moss</name>
    <name type="synonym">Polymorpha crispa</name>
    <dbReference type="NCBI Taxonomy" id="2769"/>
    <lineage>
        <taxon>Eukaryota</taxon>
        <taxon>Rhodophyta</taxon>
        <taxon>Florideophyceae</taxon>
        <taxon>Rhodymeniophycidae</taxon>
        <taxon>Gigartinales</taxon>
        <taxon>Gigartinaceae</taxon>
        <taxon>Chondrus</taxon>
    </lineage>
</organism>
<keyword evidence="2" id="KW-0436">Ligase</keyword>
<dbReference type="GeneID" id="17323568"/>
<dbReference type="PIRSF" id="PIRSF001589">
    <property type="entry name" value="Asn_synthetase_glu-h"/>
    <property type="match status" value="1"/>
</dbReference>
<dbReference type="InterPro" id="IPR033738">
    <property type="entry name" value="AsnB_N"/>
</dbReference>
<proteinExistence type="predicted"/>
<evidence type="ECO:0000256" key="12">
    <source>
        <dbReference type="PIRSR" id="PIRSR001589-2"/>
    </source>
</evidence>
<dbReference type="KEGG" id="ccp:CHC_T00004458001"/>
<evidence type="ECO:0000256" key="7">
    <source>
        <dbReference type="ARBA" id="ARBA00022962"/>
    </source>
</evidence>
<sequence>MCGIVVALGLQRPRSEIEKIITACAKKIEHRGPDELKTFVSDDGWCALGFTRLAICDPVDGHQPMHTSDESIYAVTNGEIYNHEDLHHTHLDDMPLASHSDCEVIAPLYQKYATSMFPFAIEHVYNLLKGVFATVVVDLKRNQFIAARDPIGIRAMFMGKSDDGAIWFASEAKSLLEHCSSIEPFMPGSYYAASRGAELASSYQKYYKPFYMEPGWLPSRKVDSKKLHDSFVTSVRRRLMSDVPIGVFISGGLDSSLVASIAKKHLPGAYEFHSFSCGLEGSPDVAAAQKVADYLGTKHHVLTFTVEDGINALEKVIYHLETYDITTIRASTPMFLLSKVCKKYVKVVLSGEGADEVFGGYLYFHNAPSELDFHEETVRRVKLLYTADVLRGDRSTAAQSLELRVPFLDRDFLDEAMSFSAGDKVTGKGKRIEKLAIRRAFTKEESGIEYLPDEILMRPKEQFSDGVGYNWIDGLKDHCAKVVSDDQLTEAAKLFPHDPPTTKEGYYYRQLFEKIFGGYEGAQGLRDGIRKWIPLWSESDDPSGRAQRFHSAAYSQISNGDLPN</sequence>
<dbReference type="InterPro" id="IPR029055">
    <property type="entry name" value="Ntn_hydrolases_N"/>
</dbReference>
<dbReference type="GO" id="GO:0005524">
    <property type="term" value="F:ATP binding"/>
    <property type="evidence" value="ECO:0007669"/>
    <property type="project" value="UniProtKB-KW"/>
</dbReference>
<dbReference type="GO" id="GO:0005829">
    <property type="term" value="C:cytosol"/>
    <property type="evidence" value="ECO:0007669"/>
    <property type="project" value="TreeGrafter"/>
</dbReference>
<dbReference type="InterPro" id="IPR006426">
    <property type="entry name" value="Asn_synth_AEB"/>
</dbReference>
<comment type="catalytic activity">
    <reaction evidence="9">
        <text>L-aspartate + L-glutamine + ATP + H2O = L-asparagine + L-glutamate + AMP + diphosphate + H(+)</text>
        <dbReference type="Rhea" id="RHEA:12228"/>
        <dbReference type="ChEBI" id="CHEBI:15377"/>
        <dbReference type="ChEBI" id="CHEBI:15378"/>
        <dbReference type="ChEBI" id="CHEBI:29985"/>
        <dbReference type="ChEBI" id="CHEBI:29991"/>
        <dbReference type="ChEBI" id="CHEBI:30616"/>
        <dbReference type="ChEBI" id="CHEBI:33019"/>
        <dbReference type="ChEBI" id="CHEBI:58048"/>
        <dbReference type="ChEBI" id="CHEBI:58359"/>
        <dbReference type="ChEBI" id="CHEBI:456215"/>
        <dbReference type="EC" id="6.3.5.4"/>
    </reaction>
</comment>
<protein>
    <recommendedName>
        <fullName evidence="1">asparagine synthase (glutamine-hydrolyzing)</fullName>
        <ecNumber evidence="1">6.3.5.4</ecNumber>
    </recommendedName>
</protein>
<dbReference type="EC" id="6.3.5.4" evidence="1"/>
<dbReference type="RefSeq" id="XP_005715860.1">
    <property type="nucleotide sequence ID" value="XM_005715803.1"/>
</dbReference>
<evidence type="ECO:0000256" key="9">
    <source>
        <dbReference type="ARBA" id="ARBA00048741"/>
    </source>
</evidence>
<dbReference type="PhylomeDB" id="R7QF29"/>
<gene>
    <name evidence="15" type="ORF">CHC_T00004458001</name>
</gene>
<dbReference type="OrthoDB" id="409189at2759"/>
<evidence type="ECO:0000256" key="10">
    <source>
        <dbReference type="PIRNR" id="PIRNR001589"/>
    </source>
</evidence>
<evidence type="ECO:0000256" key="5">
    <source>
        <dbReference type="ARBA" id="ARBA00022840"/>
    </source>
</evidence>
<keyword evidence="6 11" id="KW-0061">Asparagine biosynthesis</keyword>
<dbReference type="NCBIfam" id="TIGR01536">
    <property type="entry name" value="asn_synth_AEB"/>
    <property type="match status" value="1"/>
</dbReference>
<feature type="binding site" evidence="12">
    <location>
        <position position="101"/>
    </location>
    <ligand>
        <name>L-glutamine</name>
        <dbReference type="ChEBI" id="CHEBI:58359"/>
    </ligand>
</feature>
<keyword evidence="4 10" id="KW-0547">Nucleotide-binding</keyword>
<dbReference type="Pfam" id="PF13537">
    <property type="entry name" value="GATase_7"/>
    <property type="match status" value="1"/>
</dbReference>
<dbReference type="Gene3D" id="3.40.50.620">
    <property type="entry name" value="HUPs"/>
    <property type="match status" value="1"/>
</dbReference>
<accession>R7QF29</accession>
<evidence type="ECO:0000256" key="13">
    <source>
        <dbReference type="PIRSR" id="PIRSR001589-3"/>
    </source>
</evidence>
<dbReference type="GO" id="GO:0004066">
    <property type="term" value="F:asparagine synthase (glutamine-hydrolyzing) activity"/>
    <property type="evidence" value="ECO:0007669"/>
    <property type="project" value="UniProtKB-EC"/>
</dbReference>
<name>R7QF29_CHOCR</name>
<evidence type="ECO:0000256" key="4">
    <source>
        <dbReference type="ARBA" id="ARBA00022741"/>
    </source>
</evidence>
<dbReference type="STRING" id="2769.R7QF29"/>
<dbReference type="CDD" id="cd00712">
    <property type="entry name" value="AsnB"/>
    <property type="match status" value="1"/>
</dbReference>
<evidence type="ECO:0000256" key="6">
    <source>
        <dbReference type="ARBA" id="ARBA00022888"/>
    </source>
</evidence>
<evidence type="ECO:0000256" key="8">
    <source>
        <dbReference type="ARBA" id="ARBA00029440"/>
    </source>
</evidence>
<keyword evidence="5 10" id="KW-0067">ATP-binding</keyword>
<keyword evidence="3 11" id="KW-0028">Amino-acid biosynthesis</keyword>
<dbReference type="OMA" id="GIVCAFD"/>
<evidence type="ECO:0000256" key="3">
    <source>
        <dbReference type="ARBA" id="ARBA00022605"/>
    </source>
</evidence>